<evidence type="ECO:0000313" key="1">
    <source>
        <dbReference type="EMBL" id="QQV92128.1"/>
    </source>
</evidence>
<sequence length="206" mass="23921">MTMSVKIETVEHKPKTAGELIFDKHFSVRMSVMDSLDENDIAQRGIFTTGYADIDAQAAKRPTVVWRTIAEMVELWHDGVEMELVYGMKDAEKINKIIQEHLSDCTRWHQSQVHGLRREDPEITQRRLEDLRKMDEFARQLYNKVRQHGKDEEVTGLAKIIKDSGPVIGTDPFGQKSVFAKKSAADYIPIEERIDYSVLKKRKRYR</sequence>
<accession>A0A7U0J5D0</accession>
<reference evidence="1 2" key="1">
    <citation type="submission" date="2020-12" db="EMBL/GenBank/DDBJ databases">
        <title>Genomic characterization of four novel bacteriophages infecting Klebsiella pneumoniae.</title>
        <authorList>
            <person name="Estrada Bonilla B."/>
            <person name="Costa A.R."/>
            <person name="van Rossum T."/>
            <person name="Hagedoorn S."/>
            <person name="Wallinga H."/>
            <person name="Xiao M."/>
            <person name="Song W."/>
            <person name="Haas P.-J."/>
            <person name="Nobrega F.L."/>
            <person name="Brouns S.J.J."/>
        </authorList>
    </citation>
    <scope>NUCLEOTIDE SEQUENCE [LARGE SCALE GENOMIC DNA]</scope>
</reference>
<dbReference type="Proteomes" id="UP000596381">
    <property type="component" value="Segment"/>
</dbReference>
<keyword evidence="2" id="KW-1185">Reference proteome</keyword>
<proteinExistence type="predicted"/>
<organism evidence="1 2">
    <name type="scientific">Klebsiella phage vB_KpM_FBKp24</name>
    <dbReference type="NCBI Taxonomy" id="2801834"/>
    <lineage>
        <taxon>Viruses</taxon>
        <taxon>Duplodnaviria</taxon>
        <taxon>Heunggongvirae</taxon>
        <taxon>Uroviricota</taxon>
        <taxon>Caudoviricetes</taxon>
        <taxon>Chimalliviridae</taxon>
        <taxon>Maaswegvirus</taxon>
        <taxon>Maaswegvirus Kp24</taxon>
    </lineage>
</organism>
<protein>
    <submittedName>
        <fullName evidence="1">Uncharacterized protein</fullName>
    </submittedName>
</protein>
<evidence type="ECO:0000313" key="2">
    <source>
        <dbReference type="Proteomes" id="UP000596381"/>
    </source>
</evidence>
<dbReference type="EMBL" id="MW394391">
    <property type="protein sequence ID" value="QQV92128.1"/>
    <property type="molecule type" value="Genomic_DNA"/>
</dbReference>
<gene>
    <name evidence="1" type="ORF">vBKpMFBKp24_008</name>
</gene>
<name>A0A7U0J5D0_9CAUD</name>